<keyword evidence="1" id="KW-0812">Transmembrane</keyword>
<reference evidence="2" key="2">
    <citation type="submission" date="2025-09" db="UniProtKB">
        <authorList>
            <consortium name="Ensembl"/>
        </authorList>
    </citation>
    <scope>IDENTIFICATION</scope>
</reference>
<keyword evidence="1" id="KW-0472">Membrane</keyword>
<dbReference type="Proteomes" id="UP000694415">
    <property type="component" value="Unplaced"/>
</dbReference>
<feature type="transmembrane region" description="Helical" evidence="1">
    <location>
        <begin position="54"/>
        <end position="76"/>
    </location>
</feature>
<keyword evidence="3" id="KW-1185">Reference proteome</keyword>
<organism evidence="2 3">
    <name type="scientific">Mus spicilegus</name>
    <name type="common">Mound-building mouse</name>
    <dbReference type="NCBI Taxonomy" id="10103"/>
    <lineage>
        <taxon>Eukaryota</taxon>
        <taxon>Metazoa</taxon>
        <taxon>Chordata</taxon>
        <taxon>Craniata</taxon>
        <taxon>Vertebrata</taxon>
        <taxon>Euteleostomi</taxon>
        <taxon>Mammalia</taxon>
        <taxon>Eutheria</taxon>
        <taxon>Euarchontoglires</taxon>
        <taxon>Glires</taxon>
        <taxon>Rodentia</taxon>
        <taxon>Myomorpha</taxon>
        <taxon>Muroidea</taxon>
        <taxon>Muridae</taxon>
        <taxon>Murinae</taxon>
        <taxon>Mus</taxon>
        <taxon>Mus</taxon>
    </lineage>
</organism>
<name>A0A8C6G4K7_MUSSI</name>
<accession>A0A8C6G4K7</accession>
<dbReference type="AlphaFoldDB" id="A0A8C6G4K7"/>
<feature type="transmembrane region" description="Helical" evidence="1">
    <location>
        <begin position="88"/>
        <end position="118"/>
    </location>
</feature>
<evidence type="ECO:0000256" key="1">
    <source>
        <dbReference type="SAM" id="Phobius"/>
    </source>
</evidence>
<evidence type="ECO:0000313" key="2">
    <source>
        <dbReference type="Ensembl" id="ENSMSIP00000000154.1"/>
    </source>
</evidence>
<proteinExistence type="predicted"/>
<sequence length="125" mass="14278">MSAKADPDLDWLMVLGPCLPLYWNCLHRQDDTELIASAPAFAPLPTPWCCDYQYMTTLEVLLISLYFLIDITIYPVTQVKTQNSTFQVLLTTSSCIVLSSEYTLFQYFAVCLIFLILLHKSVGLW</sequence>
<protein>
    <submittedName>
        <fullName evidence="2">Uncharacterized protein</fullName>
    </submittedName>
</protein>
<reference evidence="2" key="1">
    <citation type="submission" date="2025-08" db="UniProtKB">
        <authorList>
            <consortium name="Ensembl"/>
        </authorList>
    </citation>
    <scope>IDENTIFICATION</scope>
</reference>
<evidence type="ECO:0000313" key="3">
    <source>
        <dbReference type="Proteomes" id="UP000694415"/>
    </source>
</evidence>
<keyword evidence="1" id="KW-1133">Transmembrane helix</keyword>
<dbReference type="Ensembl" id="ENSMSIT00000000213.1">
    <property type="protein sequence ID" value="ENSMSIP00000000154.1"/>
    <property type="gene ID" value="ENSMSIG00000000189.1"/>
</dbReference>